<dbReference type="RefSeq" id="WP_000658316.1">
    <property type="nucleotide sequence ID" value="NZ_BLZJ01000170.1"/>
</dbReference>
<dbReference type="EMBL" id="BA000007">
    <property type="protein sequence ID" value="BAB34027.1"/>
    <property type="molecule type" value="Genomic_DNA"/>
</dbReference>
<dbReference type="KEGG" id="ecs:ECs_0604"/>
<evidence type="ECO:0000313" key="1">
    <source>
        <dbReference type="EMBL" id="BAB34027.1"/>
    </source>
</evidence>
<reference evidence="1 2" key="2">
    <citation type="journal article" date="2001" name="DNA Res.">
        <title>Complete genome sequence of enterohemorrhagic Escherichia coli O157:H7 and genomic comparison with a laboratory strain K-12.</title>
        <authorList>
            <person name="Hayashi T."/>
            <person name="Makino K."/>
            <person name="Ohnishi M."/>
            <person name="Kurokawa K."/>
            <person name="Ishii K."/>
            <person name="Yokoyama K."/>
            <person name="Han C.G."/>
            <person name="Ohtsubo E."/>
            <person name="Nakayama K."/>
            <person name="Murata T."/>
            <person name="Tanaka M."/>
            <person name="Tobe T."/>
            <person name="Iida T."/>
            <person name="Takami H."/>
            <person name="Honda T."/>
            <person name="Sasakawa C."/>
            <person name="Ogasawara N."/>
            <person name="Yasunaga T."/>
            <person name="Kuhara S."/>
            <person name="Shiba T."/>
            <person name="Hattori M."/>
            <person name="Shinagawa H."/>
        </authorList>
    </citation>
    <scope>NUCLEOTIDE SEQUENCE [LARGE SCALE GENOMIC DNA]</scope>
    <source>
        <strain evidence="2">O157:H7 / Sakai / RIMD 0509952 / EHEC</strain>
    </source>
</reference>
<accession>A0A6M7E3C2</accession>
<accession>A0A7Z3DBC1</accession>
<gene>
    <name evidence="1" type="ORF">ECs_0604</name>
</gene>
<evidence type="ECO:0000313" key="2">
    <source>
        <dbReference type="Proteomes" id="UP000000558"/>
    </source>
</evidence>
<keyword evidence="2" id="KW-1185">Reference proteome</keyword>
<dbReference type="Proteomes" id="UP000000558">
    <property type="component" value="Chromosome"/>
</dbReference>
<dbReference type="HOGENOM" id="CLU_1882588_0_0_6"/>
<accession>A0A0H3JDX7</accession>
<proteinExistence type="predicted"/>
<protein>
    <submittedName>
        <fullName evidence="1">Uncharacterized protein</fullName>
    </submittedName>
</protein>
<name>A0A0H3JDX7_ECO57</name>
<organism evidence="1 2">
    <name type="scientific">Escherichia coli O157:H7</name>
    <dbReference type="NCBI Taxonomy" id="83334"/>
    <lineage>
        <taxon>Bacteria</taxon>
        <taxon>Pseudomonadati</taxon>
        <taxon>Pseudomonadota</taxon>
        <taxon>Gammaproteobacteria</taxon>
        <taxon>Enterobacterales</taxon>
        <taxon>Enterobacteriaceae</taxon>
        <taxon>Escherichia</taxon>
    </lineage>
</organism>
<dbReference type="GeneID" id="916962"/>
<dbReference type="AlphaFoldDB" id="A0A0H3JDX7"/>
<dbReference type="STRING" id="386585.gene:10363592"/>
<sequence length="135" mass="15880">MKEIDLLYENIYQLLIKPYLLDLSSQSGKKIELNYTCKIKDAADEIKGSMIFNDVDGKQKATCTIRVLILKTFHDGRYRFVIESVIYDLINNYSGFILTGRLFWQGEGFGHELFPVTNKYNAWRWKNKKIIDISW</sequence>
<dbReference type="RefSeq" id="NP_308631.1">
    <property type="nucleotide sequence ID" value="NC_002695.1"/>
</dbReference>
<reference evidence="1 2" key="1">
    <citation type="journal article" date="2000" name="Syst. Appl. Microbiol.">
        <title>Comparative analysis of the whole set of rRNA operons between an enterohemorrhagic Escherichia coli O157:H7 Sakai strain and an Escherichia coli K-12 strain MG1655.</title>
        <authorList>
            <person name="Ohnishi M."/>
            <person name="Murata T."/>
            <person name="Nakayama K."/>
            <person name="Kuhara S."/>
            <person name="Hattori M."/>
            <person name="Kurokawa K."/>
            <person name="Yasunaga T."/>
            <person name="Yokoyama K."/>
            <person name="Makino K."/>
            <person name="Shinagawa H."/>
            <person name="Hayashi T."/>
        </authorList>
    </citation>
    <scope>NUCLEOTIDE SEQUENCE [LARGE SCALE GENOMIC DNA]</scope>
    <source>
        <strain evidence="2">O157:H7 / Sakai / RIMD 0509952 / EHEC</strain>
    </source>
</reference>
<dbReference type="PATRIC" id="fig|83334.175.peg.888"/>